<gene>
    <name evidence="2" type="ORF">J2W94_000750</name>
</gene>
<feature type="chain" id="PRO_5045174247" evidence="1">
    <location>
        <begin position="26"/>
        <end position="225"/>
    </location>
</feature>
<dbReference type="Proteomes" id="UP001254759">
    <property type="component" value="Unassembled WGS sequence"/>
</dbReference>
<keyword evidence="3" id="KW-1185">Reference proteome</keyword>
<evidence type="ECO:0000256" key="1">
    <source>
        <dbReference type="SAM" id="SignalP"/>
    </source>
</evidence>
<dbReference type="PROSITE" id="PS51257">
    <property type="entry name" value="PROKAR_LIPOPROTEIN"/>
    <property type="match status" value="1"/>
</dbReference>
<reference evidence="2 3" key="1">
    <citation type="submission" date="2023-07" db="EMBL/GenBank/DDBJ databases">
        <title>Sorghum-associated microbial communities from plants grown in Nebraska, USA.</title>
        <authorList>
            <person name="Schachtman D."/>
        </authorList>
    </citation>
    <scope>NUCLEOTIDE SEQUENCE [LARGE SCALE GENOMIC DNA]</scope>
    <source>
        <strain evidence="2 3">BE107</strain>
    </source>
</reference>
<keyword evidence="1" id="KW-0732">Signal</keyword>
<proteinExistence type="predicted"/>
<accession>A0ABU1RNY3</accession>
<organism evidence="2 3">
    <name type="scientific">Pseudoxanthomonas sacheonensis</name>
    <dbReference type="NCBI Taxonomy" id="443615"/>
    <lineage>
        <taxon>Bacteria</taxon>
        <taxon>Pseudomonadati</taxon>
        <taxon>Pseudomonadota</taxon>
        <taxon>Gammaproteobacteria</taxon>
        <taxon>Lysobacterales</taxon>
        <taxon>Lysobacteraceae</taxon>
        <taxon>Pseudoxanthomonas</taxon>
    </lineage>
</organism>
<dbReference type="RefSeq" id="WP_310090369.1">
    <property type="nucleotide sequence ID" value="NZ_JAVDTT010000001.1"/>
</dbReference>
<sequence>MMISRKSQKTSMVSIVLALVLTGCAAREAGSATGNADPSGKPAAAEVQRIRGEALIGKDGYGLTPCGSDRQRILTLSPQSQIFLDRFLQSGGKLEFFLDAWVREKEDKLEVVAIERAHTEGARCGSAPEAAQFVASGTEPFWSLQLSPTGWLLQRPDNPPLQVVAPTKVGAGYAWTSVAPKGAVEILPGYCADGMADAASAWQAKINLGELQLAGCAHRGELPLP</sequence>
<evidence type="ECO:0000313" key="3">
    <source>
        <dbReference type="Proteomes" id="UP001254759"/>
    </source>
</evidence>
<name>A0ABU1RNY3_9GAMM</name>
<feature type="signal peptide" evidence="1">
    <location>
        <begin position="1"/>
        <end position="25"/>
    </location>
</feature>
<dbReference type="EMBL" id="JAVDTT010000001">
    <property type="protein sequence ID" value="MDR6840486.1"/>
    <property type="molecule type" value="Genomic_DNA"/>
</dbReference>
<comment type="caution">
    <text evidence="2">The sequence shown here is derived from an EMBL/GenBank/DDBJ whole genome shotgun (WGS) entry which is preliminary data.</text>
</comment>
<evidence type="ECO:0000313" key="2">
    <source>
        <dbReference type="EMBL" id="MDR6840486.1"/>
    </source>
</evidence>
<keyword evidence="2" id="KW-0449">Lipoprotein</keyword>
<protein>
    <submittedName>
        <fullName evidence="2">Lipoprotein</fullName>
    </submittedName>
</protein>